<proteinExistence type="predicted"/>
<dbReference type="EMBL" id="CAQJ01000024">
    <property type="protein sequence ID" value="CCQ90044.1"/>
    <property type="molecule type" value="Genomic_DNA"/>
</dbReference>
<dbReference type="STRING" id="1266370.NITGR_210010"/>
<dbReference type="HOGENOM" id="CLU_2771682_0_0_0"/>
<comment type="caution">
    <text evidence="1">The sequence shown here is derived from an EMBL/GenBank/DDBJ whole genome shotgun (WGS) entry which is preliminary data.</text>
</comment>
<keyword evidence="2" id="KW-1185">Reference proteome</keyword>
<dbReference type="AlphaFoldDB" id="M1YX26"/>
<dbReference type="Proteomes" id="UP000011704">
    <property type="component" value="Unassembled WGS sequence"/>
</dbReference>
<organism evidence="1 2">
    <name type="scientific">Nitrospina gracilis (strain 3/211)</name>
    <dbReference type="NCBI Taxonomy" id="1266370"/>
    <lineage>
        <taxon>Bacteria</taxon>
        <taxon>Pseudomonadati</taxon>
        <taxon>Nitrospinota/Tectimicrobiota group</taxon>
        <taxon>Nitrospinota</taxon>
        <taxon>Nitrospinia</taxon>
        <taxon>Nitrospinales</taxon>
        <taxon>Nitrospinaceae</taxon>
        <taxon>Nitrospina</taxon>
    </lineage>
</organism>
<sequence>MFYFCLLALKCACVKTCVIFGRFSQVFLQQMKRASDSKFTVVKLRTLNPALGTGFSAKCSDSALKAIQE</sequence>
<accession>M1YX26</accession>
<evidence type="ECO:0000313" key="1">
    <source>
        <dbReference type="EMBL" id="CCQ90044.1"/>
    </source>
</evidence>
<name>M1YX26_NITG3</name>
<reference evidence="1 2" key="1">
    <citation type="journal article" date="2013" name="Front. Microbiol.">
        <title>The genome of Nitrospina gracilis illuminates the metabolism and evolution of the major marine nitrite oxidizer.</title>
        <authorList>
            <person name="Luecker S."/>
            <person name="Nowka B."/>
            <person name="Rattei T."/>
            <person name="Spieck E."/>
            <person name="and Daims H."/>
        </authorList>
    </citation>
    <scope>NUCLEOTIDE SEQUENCE [LARGE SCALE GENOMIC DNA]</scope>
    <source>
        <strain evidence="1 2">3/211</strain>
    </source>
</reference>
<evidence type="ECO:0000313" key="2">
    <source>
        <dbReference type="Proteomes" id="UP000011704"/>
    </source>
</evidence>
<dbReference type="InParanoid" id="M1YX26"/>
<protein>
    <submittedName>
        <fullName evidence="1">Uncharacterized protein</fullName>
    </submittedName>
</protein>
<gene>
    <name evidence="1" type="ORF">NITGR_210010</name>
</gene>